<reference evidence="9 10" key="1">
    <citation type="submission" date="2018-12" db="EMBL/GenBank/DDBJ databases">
        <title>Draft genome sequence of Embleya hyalina NBRC 13850T.</title>
        <authorList>
            <person name="Komaki H."/>
            <person name="Hosoyama A."/>
            <person name="Kimura A."/>
            <person name="Ichikawa N."/>
            <person name="Tamura T."/>
        </authorList>
    </citation>
    <scope>NUCLEOTIDE SEQUENCE [LARGE SCALE GENOMIC DNA]</scope>
    <source>
        <strain evidence="9 10">NBRC 13850</strain>
    </source>
</reference>
<dbReference type="PANTHER" id="PTHR42718">
    <property type="entry name" value="MAJOR FACILITATOR SUPERFAMILY MULTIDRUG TRANSPORTER MFSC"/>
    <property type="match status" value="1"/>
</dbReference>
<dbReference type="PROSITE" id="PS50850">
    <property type="entry name" value="MFS"/>
    <property type="match status" value="1"/>
</dbReference>
<keyword evidence="6" id="KW-0046">Antibiotic resistance</keyword>
<evidence type="ECO:0000256" key="2">
    <source>
        <dbReference type="ARBA" id="ARBA00022448"/>
    </source>
</evidence>
<dbReference type="Pfam" id="PF07690">
    <property type="entry name" value="MFS_1"/>
    <property type="match status" value="1"/>
</dbReference>
<comment type="subcellular location">
    <subcellularLocation>
        <location evidence="1">Cell membrane</location>
        <topology evidence="1">Multi-pass membrane protein</topology>
    </subcellularLocation>
</comment>
<feature type="transmembrane region" description="Helical" evidence="7">
    <location>
        <begin position="363"/>
        <end position="387"/>
    </location>
</feature>
<feature type="transmembrane region" description="Helical" evidence="7">
    <location>
        <begin position="139"/>
        <end position="163"/>
    </location>
</feature>
<evidence type="ECO:0000256" key="6">
    <source>
        <dbReference type="ARBA" id="ARBA00023251"/>
    </source>
</evidence>
<accession>A0A401YTG8</accession>
<evidence type="ECO:0000313" key="9">
    <source>
        <dbReference type="EMBL" id="GCD97872.1"/>
    </source>
</evidence>
<feature type="transmembrane region" description="Helical" evidence="7">
    <location>
        <begin position="437"/>
        <end position="459"/>
    </location>
</feature>
<dbReference type="InterPro" id="IPR036259">
    <property type="entry name" value="MFS_trans_sf"/>
</dbReference>
<dbReference type="PANTHER" id="PTHR42718:SF9">
    <property type="entry name" value="MAJOR FACILITATOR SUPERFAMILY MULTIDRUG TRANSPORTER MFSC"/>
    <property type="match status" value="1"/>
</dbReference>
<dbReference type="GO" id="GO:0046677">
    <property type="term" value="P:response to antibiotic"/>
    <property type="evidence" value="ECO:0007669"/>
    <property type="project" value="UniProtKB-KW"/>
</dbReference>
<dbReference type="SUPFAM" id="SSF103473">
    <property type="entry name" value="MFS general substrate transporter"/>
    <property type="match status" value="1"/>
</dbReference>
<keyword evidence="2" id="KW-0813">Transport</keyword>
<dbReference type="Proteomes" id="UP000286931">
    <property type="component" value="Unassembled WGS sequence"/>
</dbReference>
<evidence type="ECO:0000259" key="8">
    <source>
        <dbReference type="PROSITE" id="PS50850"/>
    </source>
</evidence>
<keyword evidence="10" id="KW-1185">Reference proteome</keyword>
<dbReference type="GO" id="GO:0022857">
    <property type="term" value="F:transmembrane transporter activity"/>
    <property type="evidence" value="ECO:0007669"/>
    <property type="project" value="InterPro"/>
</dbReference>
<feature type="transmembrane region" description="Helical" evidence="7">
    <location>
        <begin position="82"/>
        <end position="100"/>
    </location>
</feature>
<proteinExistence type="predicted"/>
<feature type="transmembrane region" description="Helical" evidence="7">
    <location>
        <begin position="228"/>
        <end position="247"/>
    </location>
</feature>
<evidence type="ECO:0000256" key="3">
    <source>
        <dbReference type="ARBA" id="ARBA00022692"/>
    </source>
</evidence>
<feature type="transmembrane region" description="Helical" evidence="7">
    <location>
        <begin position="202"/>
        <end position="222"/>
    </location>
</feature>
<dbReference type="AlphaFoldDB" id="A0A401YTG8"/>
<feature type="transmembrane region" description="Helical" evidence="7">
    <location>
        <begin position="335"/>
        <end position="357"/>
    </location>
</feature>
<evidence type="ECO:0000256" key="5">
    <source>
        <dbReference type="ARBA" id="ARBA00023136"/>
    </source>
</evidence>
<keyword evidence="3 7" id="KW-0812">Transmembrane</keyword>
<dbReference type="Gene3D" id="1.20.1250.20">
    <property type="entry name" value="MFS general substrate transporter like domains"/>
    <property type="match status" value="2"/>
</dbReference>
<dbReference type="EMBL" id="BIFH01000025">
    <property type="protein sequence ID" value="GCD97872.1"/>
    <property type="molecule type" value="Genomic_DNA"/>
</dbReference>
<evidence type="ECO:0000313" key="10">
    <source>
        <dbReference type="Proteomes" id="UP000286931"/>
    </source>
</evidence>
<dbReference type="InterPro" id="IPR020846">
    <property type="entry name" value="MFS_dom"/>
</dbReference>
<keyword evidence="5 7" id="KW-0472">Membrane</keyword>
<name>A0A401YTG8_9ACTN</name>
<dbReference type="GO" id="GO:0005886">
    <property type="term" value="C:plasma membrane"/>
    <property type="evidence" value="ECO:0007669"/>
    <property type="project" value="UniProtKB-SubCell"/>
</dbReference>
<evidence type="ECO:0000256" key="7">
    <source>
        <dbReference type="SAM" id="Phobius"/>
    </source>
</evidence>
<feature type="transmembrane region" description="Helical" evidence="7">
    <location>
        <begin position="106"/>
        <end position="127"/>
    </location>
</feature>
<sequence length="469" mass="47788">MTAEVRSIRTARPGATPFILTVVLSVYTALEAMLIPALPQIRADLDASPQAVTWAFTGLLLVGAVATPVIGRLCDVADKRRVLIAVVAVVLVGIVVSATANSVGQLIAGQMIQGVGAGLQPLAIGLLNDTQPANRLKPAIGLIVGSTALAAAFGLLASGWIISALSFTWLFWIPLTVMFIALVVVCQIVPDCPAAGSGSIDWLGAVLLGSGLVALLLGLTVAPEHGWTSAPFLIRVAIAAVLLPLFVARELRTTHPLIDLRGLRNRPVVLTCVVAFVVGFGTFALYVVVPSLASLPKSTGYGLGADTATVGLLLLPLGVFALASSPLTPHAERILGTRGVMALSTALIVGSSLLLLLADGKAVALYLSSAVCGIGIGLSTTQSMNIVVSVVPADRTASVAGTAFVLRSVGATLGGQIGASVLASDPVPGTPIPSWDAYTTTFVISAAVGMIALVLSVALPRRLPTPVPA</sequence>
<dbReference type="InterPro" id="IPR011701">
    <property type="entry name" value="MFS"/>
</dbReference>
<evidence type="ECO:0000256" key="4">
    <source>
        <dbReference type="ARBA" id="ARBA00022989"/>
    </source>
</evidence>
<feature type="transmembrane region" description="Helical" evidence="7">
    <location>
        <begin position="399"/>
        <end position="417"/>
    </location>
</feature>
<feature type="transmembrane region" description="Helical" evidence="7">
    <location>
        <begin position="301"/>
        <end position="323"/>
    </location>
</feature>
<protein>
    <submittedName>
        <fullName evidence="9">MFS transporter</fullName>
    </submittedName>
</protein>
<dbReference type="RefSeq" id="WP_246126927.1">
    <property type="nucleotide sequence ID" value="NZ_BIFH01000025.1"/>
</dbReference>
<feature type="domain" description="Major facilitator superfamily (MFS) profile" evidence="8">
    <location>
        <begin position="16"/>
        <end position="464"/>
    </location>
</feature>
<gene>
    <name evidence="9" type="ORF">EHYA_05569</name>
</gene>
<feature type="transmembrane region" description="Helical" evidence="7">
    <location>
        <begin position="51"/>
        <end position="70"/>
    </location>
</feature>
<organism evidence="9 10">
    <name type="scientific">Embleya hyalina</name>
    <dbReference type="NCBI Taxonomy" id="516124"/>
    <lineage>
        <taxon>Bacteria</taxon>
        <taxon>Bacillati</taxon>
        <taxon>Actinomycetota</taxon>
        <taxon>Actinomycetes</taxon>
        <taxon>Kitasatosporales</taxon>
        <taxon>Streptomycetaceae</taxon>
        <taxon>Embleya</taxon>
    </lineage>
</organism>
<feature type="transmembrane region" description="Helical" evidence="7">
    <location>
        <begin position="268"/>
        <end position="289"/>
    </location>
</feature>
<comment type="caution">
    <text evidence="9">The sequence shown here is derived from an EMBL/GenBank/DDBJ whole genome shotgun (WGS) entry which is preliminary data.</text>
</comment>
<evidence type="ECO:0000256" key="1">
    <source>
        <dbReference type="ARBA" id="ARBA00004651"/>
    </source>
</evidence>
<feature type="transmembrane region" description="Helical" evidence="7">
    <location>
        <begin position="169"/>
        <end position="190"/>
    </location>
</feature>
<keyword evidence="4 7" id="KW-1133">Transmembrane helix</keyword>
<feature type="transmembrane region" description="Helical" evidence="7">
    <location>
        <begin position="18"/>
        <end position="39"/>
    </location>
</feature>